<reference evidence="2 3" key="1">
    <citation type="submission" date="2019-12" db="EMBL/GenBank/DDBJ databases">
        <title>Whole genome sequencing of endophytic Actinobacterium Micromonospora sp. MPMI6T.</title>
        <authorList>
            <person name="Evv R."/>
            <person name="Podile A.R."/>
        </authorList>
    </citation>
    <scope>NUCLEOTIDE SEQUENCE [LARGE SCALE GENOMIC DNA]</scope>
    <source>
        <strain evidence="2 3">MPMI6</strain>
    </source>
</reference>
<dbReference type="EMBL" id="WVUH01000257">
    <property type="protein sequence ID" value="MBO4209056.1"/>
    <property type="molecule type" value="Genomic_DNA"/>
</dbReference>
<accession>A0ABS3VWX6</accession>
<evidence type="ECO:0000313" key="3">
    <source>
        <dbReference type="Proteomes" id="UP000823521"/>
    </source>
</evidence>
<comment type="caution">
    <text evidence="2">The sequence shown here is derived from an EMBL/GenBank/DDBJ whole genome shotgun (WGS) entry which is preliminary data.</text>
</comment>
<evidence type="ECO:0000313" key="2">
    <source>
        <dbReference type="EMBL" id="MBO4209056.1"/>
    </source>
</evidence>
<organism evidence="2 3">
    <name type="scientific">Micromonospora echinofusca</name>
    <dbReference type="NCBI Taxonomy" id="47858"/>
    <lineage>
        <taxon>Bacteria</taxon>
        <taxon>Bacillati</taxon>
        <taxon>Actinomycetota</taxon>
        <taxon>Actinomycetes</taxon>
        <taxon>Micromonosporales</taxon>
        <taxon>Micromonosporaceae</taxon>
        <taxon>Micromonospora</taxon>
    </lineage>
</organism>
<feature type="non-terminal residue" evidence="2">
    <location>
        <position position="423"/>
    </location>
</feature>
<gene>
    <name evidence="2" type="ORF">GSF22_24095</name>
</gene>
<name>A0ABS3VWX6_MICEH</name>
<dbReference type="Proteomes" id="UP000823521">
    <property type="component" value="Unassembled WGS sequence"/>
</dbReference>
<evidence type="ECO:0000256" key="1">
    <source>
        <dbReference type="SAM" id="MobiDB-lite"/>
    </source>
</evidence>
<feature type="region of interest" description="Disordered" evidence="1">
    <location>
        <begin position="15"/>
        <end position="35"/>
    </location>
</feature>
<sequence length="423" mass="44737">MSQFGDVLTAATVDVPPSAATGPETVPTGPETVPSVTTWTRLEPRTRRADLSPALEARTADPLWLLARQWQFGEFTGEDAGSPVLARVQAEVAPMTRYRPGTATASAVDLPPGTPLEALVEREGIDTTDDLRFAVETGQQFLRLLGGAGAADLAPVVTARYPVPAVPPDAPSAADPATAGYLRIVAGRVPHGDRLLRACAAGTLEADLSVPADRLTALRAAVAAWLTWLGVPDRPAGPPDGYLLQLPAVISPGVDPRPATPPWPPADFHPLAGTAGLTGGAWQRERMEYDFAVAAAGVDGETVLTAAEYDGDRLDWYHFDLDPAATLEAEPASTDLVRVTLPTPVGYAGMPSTRFWEMEDSRVNLAQVGAGATDLARMFVLEYGLAYANDHFLVPLELPVGSVTRIRSLIVTDTFGVRTLVPA</sequence>
<proteinExistence type="predicted"/>
<feature type="compositionally biased region" description="Low complexity" evidence="1">
    <location>
        <begin position="21"/>
        <end position="35"/>
    </location>
</feature>
<protein>
    <submittedName>
        <fullName evidence="2">Uncharacterized protein</fullName>
    </submittedName>
</protein>
<keyword evidence="3" id="KW-1185">Reference proteome</keyword>